<name>A0A0C2JTT3_THEKT</name>
<gene>
    <name evidence="1" type="ORF">RF11_11152</name>
</gene>
<accession>A0A0C2JTT3</accession>
<reference evidence="1 2" key="1">
    <citation type="journal article" date="2014" name="Genome Biol. Evol.">
        <title>The genome of the myxosporean Thelohanellus kitauei shows adaptations to nutrient acquisition within its fish host.</title>
        <authorList>
            <person name="Yang Y."/>
            <person name="Xiong J."/>
            <person name="Zhou Z."/>
            <person name="Huo F."/>
            <person name="Miao W."/>
            <person name="Ran C."/>
            <person name="Liu Y."/>
            <person name="Zhang J."/>
            <person name="Feng J."/>
            <person name="Wang M."/>
            <person name="Wang M."/>
            <person name="Wang L."/>
            <person name="Yao B."/>
        </authorList>
    </citation>
    <scope>NUCLEOTIDE SEQUENCE [LARGE SCALE GENOMIC DNA]</scope>
    <source>
        <strain evidence="1">Wuqing</strain>
    </source>
</reference>
<sequence>MLRQILTLVETAPKYCHIGVKLVNVEVPGYGGICNNATTSLKESNLSPGVKKLVYDVRSDVGFKKSMSHLSQYAGKRKSVPGLDLLFHVIYRVPCITQCYLKVLPFTVDIGEPLRQHVFYYLRRRTCPEIWMLVRQKKDTSKRLTVVLKDYMEKMPFKLIDQIMLNLETI</sequence>
<comment type="caution">
    <text evidence="1">The sequence shown here is derived from an EMBL/GenBank/DDBJ whole genome shotgun (WGS) entry which is preliminary data.</text>
</comment>
<dbReference type="Proteomes" id="UP000031668">
    <property type="component" value="Unassembled WGS sequence"/>
</dbReference>
<organism evidence="1 2">
    <name type="scientific">Thelohanellus kitauei</name>
    <name type="common">Myxosporean</name>
    <dbReference type="NCBI Taxonomy" id="669202"/>
    <lineage>
        <taxon>Eukaryota</taxon>
        <taxon>Metazoa</taxon>
        <taxon>Cnidaria</taxon>
        <taxon>Myxozoa</taxon>
        <taxon>Myxosporea</taxon>
        <taxon>Bivalvulida</taxon>
        <taxon>Platysporina</taxon>
        <taxon>Myxobolidae</taxon>
        <taxon>Thelohanellus</taxon>
    </lineage>
</organism>
<evidence type="ECO:0000313" key="1">
    <source>
        <dbReference type="EMBL" id="KII72803.1"/>
    </source>
</evidence>
<dbReference type="AlphaFoldDB" id="A0A0C2JTT3"/>
<protein>
    <submittedName>
        <fullName evidence="1">Uncharacterized protein</fullName>
    </submittedName>
</protein>
<evidence type="ECO:0000313" key="2">
    <source>
        <dbReference type="Proteomes" id="UP000031668"/>
    </source>
</evidence>
<keyword evidence="2" id="KW-1185">Reference proteome</keyword>
<dbReference type="EMBL" id="JWZT01001097">
    <property type="protein sequence ID" value="KII72803.1"/>
    <property type="molecule type" value="Genomic_DNA"/>
</dbReference>
<proteinExistence type="predicted"/>